<gene>
    <name evidence="1" type="ORF">COLO4_22690</name>
</gene>
<dbReference type="EMBL" id="AWUE01018030">
    <property type="protein sequence ID" value="OMO83118.1"/>
    <property type="molecule type" value="Genomic_DNA"/>
</dbReference>
<dbReference type="AlphaFoldDB" id="A0A1R3IKK3"/>
<reference evidence="2" key="1">
    <citation type="submission" date="2013-09" db="EMBL/GenBank/DDBJ databases">
        <title>Corchorus olitorius genome sequencing.</title>
        <authorList>
            <person name="Alam M."/>
            <person name="Haque M.S."/>
            <person name="Islam M.S."/>
            <person name="Emdad E.M."/>
            <person name="Islam M.M."/>
            <person name="Ahmed B."/>
            <person name="Halim A."/>
            <person name="Hossen Q.M.M."/>
            <person name="Hossain M.Z."/>
            <person name="Ahmed R."/>
            <person name="Khan M.M."/>
            <person name="Islam R."/>
            <person name="Rashid M.M."/>
            <person name="Khan S.A."/>
            <person name="Rahman M.S."/>
            <person name="Alam M."/>
            <person name="Yahiya A.S."/>
            <person name="Khan M.S."/>
            <person name="Azam M.S."/>
            <person name="Haque T."/>
            <person name="Lashkar M.Z.H."/>
            <person name="Akhand A.I."/>
            <person name="Morshed G."/>
            <person name="Roy S."/>
            <person name="Uddin K.S."/>
            <person name="Rabeya T."/>
            <person name="Hossain A.S."/>
            <person name="Chowdhury A."/>
            <person name="Snigdha A.R."/>
            <person name="Mortoza M.S."/>
            <person name="Matin S.A."/>
            <person name="Hoque S.M.E."/>
            <person name="Islam M.K."/>
            <person name="Roy D.K."/>
            <person name="Haider R."/>
            <person name="Moosa M.M."/>
            <person name="Elias S.M."/>
            <person name="Hasan A.M."/>
            <person name="Jahan S."/>
            <person name="Shafiuddin M."/>
            <person name="Mahmood N."/>
            <person name="Shommy N.S."/>
        </authorList>
    </citation>
    <scope>NUCLEOTIDE SEQUENCE [LARGE SCALE GENOMIC DNA]</scope>
    <source>
        <strain evidence="2">cv. O-4</strain>
    </source>
</reference>
<sequence length="160" mass="17841">MNIPWMVGRNLQHVVGKGGFTRRLDMGQASSKLVVASSVVDEKCVHESSKPGNRSEGEVLVRLYGSYEYSHILEKYNGNCHEIFDKALEQSQYVVNASQGQSPVKFWDVQVVKQVVNGFFWDVRPAANKNTEAVHSTALGVNITIKLCFNLLFVKIIIGV</sequence>
<dbReference type="OrthoDB" id="641149at2759"/>
<keyword evidence="2" id="KW-1185">Reference proteome</keyword>
<organism evidence="1 2">
    <name type="scientific">Corchorus olitorius</name>
    <dbReference type="NCBI Taxonomy" id="93759"/>
    <lineage>
        <taxon>Eukaryota</taxon>
        <taxon>Viridiplantae</taxon>
        <taxon>Streptophyta</taxon>
        <taxon>Embryophyta</taxon>
        <taxon>Tracheophyta</taxon>
        <taxon>Spermatophyta</taxon>
        <taxon>Magnoliopsida</taxon>
        <taxon>eudicotyledons</taxon>
        <taxon>Gunneridae</taxon>
        <taxon>Pentapetalae</taxon>
        <taxon>rosids</taxon>
        <taxon>malvids</taxon>
        <taxon>Malvales</taxon>
        <taxon>Malvaceae</taxon>
        <taxon>Grewioideae</taxon>
        <taxon>Apeibeae</taxon>
        <taxon>Corchorus</taxon>
    </lineage>
</organism>
<comment type="caution">
    <text evidence="1">The sequence shown here is derived from an EMBL/GenBank/DDBJ whole genome shotgun (WGS) entry which is preliminary data.</text>
</comment>
<dbReference type="Proteomes" id="UP000187203">
    <property type="component" value="Unassembled WGS sequence"/>
</dbReference>
<name>A0A1R3IKK3_9ROSI</name>
<evidence type="ECO:0000313" key="2">
    <source>
        <dbReference type="Proteomes" id="UP000187203"/>
    </source>
</evidence>
<proteinExistence type="predicted"/>
<accession>A0A1R3IKK3</accession>
<evidence type="ECO:0000313" key="1">
    <source>
        <dbReference type="EMBL" id="OMO83118.1"/>
    </source>
</evidence>
<protein>
    <submittedName>
        <fullName evidence="1">Uncharacterized protein</fullName>
    </submittedName>
</protein>